<proteinExistence type="predicted"/>
<reference evidence="2 3" key="1">
    <citation type="submission" date="2021-07" db="EMBL/GenBank/DDBJ databases">
        <title>The Aristolochia fimbriata genome: insights into angiosperm evolution, floral development and chemical biosynthesis.</title>
        <authorList>
            <person name="Jiao Y."/>
        </authorList>
    </citation>
    <scope>NUCLEOTIDE SEQUENCE [LARGE SCALE GENOMIC DNA]</scope>
    <source>
        <strain evidence="2">IBCAS-2021</strain>
        <tissue evidence="2">Leaf</tissue>
    </source>
</reference>
<protein>
    <submittedName>
        <fullName evidence="2">Uncharacterized protein</fullName>
    </submittedName>
</protein>
<feature type="compositionally biased region" description="Low complexity" evidence="1">
    <location>
        <begin position="188"/>
        <end position="198"/>
    </location>
</feature>
<feature type="compositionally biased region" description="Basic and acidic residues" evidence="1">
    <location>
        <begin position="199"/>
        <end position="216"/>
    </location>
</feature>
<evidence type="ECO:0000313" key="3">
    <source>
        <dbReference type="Proteomes" id="UP000825729"/>
    </source>
</evidence>
<feature type="compositionally biased region" description="Basic and acidic residues" evidence="1">
    <location>
        <begin position="154"/>
        <end position="169"/>
    </location>
</feature>
<feature type="region of interest" description="Disordered" evidence="1">
    <location>
        <begin position="266"/>
        <end position="285"/>
    </location>
</feature>
<accession>A0AAV7EV63</accession>
<comment type="caution">
    <text evidence="2">The sequence shown here is derived from an EMBL/GenBank/DDBJ whole genome shotgun (WGS) entry which is preliminary data.</text>
</comment>
<dbReference type="EMBL" id="JAINDJ010000003">
    <property type="protein sequence ID" value="KAG9452608.1"/>
    <property type="molecule type" value="Genomic_DNA"/>
</dbReference>
<organism evidence="2 3">
    <name type="scientific">Aristolochia fimbriata</name>
    <name type="common">White veined hardy Dutchman's pipe vine</name>
    <dbReference type="NCBI Taxonomy" id="158543"/>
    <lineage>
        <taxon>Eukaryota</taxon>
        <taxon>Viridiplantae</taxon>
        <taxon>Streptophyta</taxon>
        <taxon>Embryophyta</taxon>
        <taxon>Tracheophyta</taxon>
        <taxon>Spermatophyta</taxon>
        <taxon>Magnoliopsida</taxon>
        <taxon>Magnoliidae</taxon>
        <taxon>Piperales</taxon>
        <taxon>Aristolochiaceae</taxon>
        <taxon>Aristolochia</taxon>
    </lineage>
</organism>
<feature type="compositionally biased region" description="Acidic residues" evidence="1">
    <location>
        <begin position="170"/>
        <end position="183"/>
    </location>
</feature>
<evidence type="ECO:0000313" key="2">
    <source>
        <dbReference type="EMBL" id="KAG9452608.1"/>
    </source>
</evidence>
<dbReference type="Proteomes" id="UP000825729">
    <property type="component" value="Unassembled WGS sequence"/>
</dbReference>
<sequence length="285" mass="30934">MKKGKEFQSRKPVFCQTAFRTRRRSLPLSVLPTPSKTENVVLCDLATISWGGSISSSVSSSSSSSSTNLCLDLVKCRGHAGTFTGADCKYLAEAAGEPARSSEMEPERGIATGRMVRAAVAAERVGSREGFLWTRARRSPDSAAVRPNLSGRKGWREPGEEEAVEKPDAGGEEEASEGGDDGPDQTMSLSSNSMGSGSRSRERSEPREGIVDMSERRRTGIDRRREIEEADWARERFRNCIICFSWPPFCPGAAVSERRKATHIAISRKRSTSTAQAGGREGGAL</sequence>
<dbReference type="AlphaFoldDB" id="A0AAV7EV63"/>
<keyword evidence="3" id="KW-1185">Reference proteome</keyword>
<gene>
    <name evidence="2" type="ORF">H6P81_005512</name>
</gene>
<evidence type="ECO:0000256" key="1">
    <source>
        <dbReference type="SAM" id="MobiDB-lite"/>
    </source>
</evidence>
<name>A0AAV7EV63_ARIFI</name>
<feature type="region of interest" description="Disordered" evidence="1">
    <location>
        <begin position="140"/>
        <end position="216"/>
    </location>
</feature>